<dbReference type="AlphaFoldDB" id="A0A8H7YPQ7"/>
<evidence type="ECO:0000313" key="2">
    <source>
        <dbReference type="EMBL" id="KAG5293877.1"/>
    </source>
</evidence>
<comment type="caution">
    <text evidence="2">The sequence shown here is derived from an EMBL/GenBank/DDBJ whole genome shotgun (WGS) entry which is preliminary data.</text>
</comment>
<evidence type="ECO:0000256" key="1">
    <source>
        <dbReference type="SAM" id="MobiDB-lite"/>
    </source>
</evidence>
<proteinExistence type="predicted"/>
<accession>A0A8H7YPQ7</accession>
<reference evidence="2 3" key="1">
    <citation type="submission" date="2021-01" db="EMBL/GenBank/DDBJ databases">
        <title>Chromosome-level genome assembly of a human fungal pathogen reveals clustering of transcriptionally co-regulated genes.</title>
        <authorList>
            <person name="Voorhies M."/>
            <person name="Cohen S."/>
            <person name="Shea T.P."/>
            <person name="Petrus S."/>
            <person name="Munoz J.F."/>
            <person name="Poplawski S."/>
            <person name="Goldman W.E."/>
            <person name="Michael T."/>
            <person name="Cuomo C.A."/>
            <person name="Sil A."/>
            <person name="Beyhan S."/>
        </authorList>
    </citation>
    <scope>NUCLEOTIDE SEQUENCE [LARGE SCALE GENOMIC DNA]</scope>
    <source>
        <strain evidence="2 3">G184AR</strain>
    </source>
</reference>
<dbReference type="Proteomes" id="UP000670092">
    <property type="component" value="Unassembled WGS sequence"/>
</dbReference>
<sequence length="60" mass="6662">MGKNSAKYRTEARVPPTPTEISSLAQPFSPHEENLPECYYVPALSRAYIGVLIHTESISI</sequence>
<dbReference type="EMBL" id="JAEVHI010000004">
    <property type="protein sequence ID" value="KAG5293877.1"/>
    <property type="molecule type" value="Genomic_DNA"/>
</dbReference>
<organism evidence="2 3">
    <name type="scientific">Ajellomyces capsulatus</name>
    <name type="common">Darling's disease fungus</name>
    <name type="synonym">Histoplasma capsulatum</name>
    <dbReference type="NCBI Taxonomy" id="5037"/>
    <lineage>
        <taxon>Eukaryota</taxon>
        <taxon>Fungi</taxon>
        <taxon>Dikarya</taxon>
        <taxon>Ascomycota</taxon>
        <taxon>Pezizomycotina</taxon>
        <taxon>Eurotiomycetes</taxon>
        <taxon>Eurotiomycetidae</taxon>
        <taxon>Onygenales</taxon>
        <taxon>Ajellomycetaceae</taxon>
        <taxon>Histoplasma</taxon>
    </lineage>
</organism>
<feature type="region of interest" description="Disordered" evidence="1">
    <location>
        <begin position="1"/>
        <end position="28"/>
    </location>
</feature>
<dbReference type="VEuPathDB" id="FungiDB:I7I52_05343"/>
<gene>
    <name evidence="2" type="ORF">I7I52_05343</name>
</gene>
<protein>
    <submittedName>
        <fullName evidence="2">Uncharacterized protein</fullName>
    </submittedName>
</protein>
<evidence type="ECO:0000313" key="3">
    <source>
        <dbReference type="Proteomes" id="UP000670092"/>
    </source>
</evidence>
<name>A0A8H7YPQ7_AJECA</name>